<feature type="compositionally biased region" description="Polar residues" evidence="1">
    <location>
        <begin position="663"/>
        <end position="674"/>
    </location>
</feature>
<feature type="region of interest" description="Disordered" evidence="1">
    <location>
        <begin position="108"/>
        <end position="181"/>
    </location>
</feature>
<gene>
    <name evidence="3" type="ORF">OHK93_005435</name>
</gene>
<feature type="compositionally biased region" description="Low complexity" evidence="1">
    <location>
        <begin position="745"/>
        <end position="754"/>
    </location>
</feature>
<feature type="region of interest" description="Disordered" evidence="1">
    <location>
        <begin position="745"/>
        <end position="779"/>
    </location>
</feature>
<dbReference type="EMBL" id="JAPUFD010000003">
    <property type="protein sequence ID" value="MDI1486209.1"/>
    <property type="molecule type" value="Genomic_DNA"/>
</dbReference>
<proteinExistence type="predicted"/>
<feature type="region of interest" description="Disordered" evidence="1">
    <location>
        <begin position="241"/>
        <end position="285"/>
    </location>
</feature>
<feature type="region of interest" description="Disordered" evidence="1">
    <location>
        <begin position="317"/>
        <end position="344"/>
    </location>
</feature>
<feature type="compositionally biased region" description="Gly residues" evidence="1">
    <location>
        <begin position="1063"/>
        <end position="1083"/>
    </location>
</feature>
<feature type="compositionally biased region" description="Polar residues" evidence="1">
    <location>
        <begin position="755"/>
        <end position="765"/>
    </location>
</feature>
<keyword evidence="4" id="KW-1185">Reference proteome</keyword>
<evidence type="ECO:0000256" key="1">
    <source>
        <dbReference type="SAM" id="MobiDB-lite"/>
    </source>
</evidence>
<feature type="compositionally biased region" description="Polar residues" evidence="1">
    <location>
        <begin position="803"/>
        <end position="823"/>
    </location>
</feature>
<feature type="region of interest" description="Disordered" evidence="1">
    <location>
        <begin position="800"/>
        <end position="827"/>
    </location>
</feature>
<dbReference type="GO" id="GO:0005737">
    <property type="term" value="C:cytoplasm"/>
    <property type="evidence" value="ECO:0007669"/>
    <property type="project" value="TreeGrafter"/>
</dbReference>
<evidence type="ECO:0000313" key="3">
    <source>
        <dbReference type="EMBL" id="MDI1486209.1"/>
    </source>
</evidence>
<feature type="region of interest" description="Disordered" evidence="1">
    <location>
        <begin position="581"/>
        <end position="674"/>
    </location>
</feature>
<feature type="domain" description="Folliculin-interacting protein N-terminal" evidence="2">
    <location>
        <begin position="88"/>
        <end position="243"/>
    </location>
</feature>
<dbReference type="PANTHER" id="PTHR21634">
    <property type="entry name" value="RE13835P"/>
    <property type="match status" value="1"/>
</dbReference>
<dbReference type="AlphaFoldDB" id="A0AA43TSM7"/>
<feature type="compositionally biased region" description="Basic and acidic residues" evidence="1">
    <location>
        <begin position="1106"/>
        <end position="1121"/>
    </location>
</feature>
<comment type="caution">
    <text evidence="3">The sequence shown here is derived from an EMBL/GenBank/DDBJ whole genome shotgun (WGS) entry which is preliminary data.</text>
</comment>
<feature type="compositionally biased region" description="Polar residues" evidence="1">
    <location>
        <begin position="153"/>
        <end position="174"/>
    </location>
</feature>
<organism evidence="3 4">
    <name type="scientific">Ramalina farinacea</name>
    <dbReference type="NCBI Taxonomy" id="258253"/>
    <lineage>
        <taxon>Eukaryota</taxon>
        <taxon>Fungi</taxon>
        <taxon>Dikarya</taxon>
        <taxon>Ascomycota</taxon>
        <taxon>Pezizomycotina</taxon>
        <taxon>Lecanoromycetes</taxon>
        <taxon>OSLEUM clade</taxon>
        <taxon>Lecanoromycetidae</taxon>
        <taxon>Lecanorales</taxon>
        <taxon>Lecanorineae</taxon>
        <taxon>Ramalinaceae</taxon>
        <taxon>Ramalina</taxon>
    </lineage>
</organism>
<feature type="compositionally biased region" description="Low complexity" evidence="1">
    <location>
        <begin position="1019"/>
        <end position="1041"/>
    </location>
</feature>
<feature type="compositionally biased region" description="Polar residues" evidence="1">
    <location>
        <begin position="581"/>
        <end position="601"/>
    </location>
</feature>
<sequence>MFSSTSGLGRLLNSATASVSSQSSRTQRHLESITEESVTYDLLYPDSLYTNEGQHPAYPIKYGDPISVAAAARSADDRGGLNIQASRDVRYIIAQKANDFNRVLFDTHPPAPYAGPRNSSASSPEGSDPLKENRFVGGLGNSSRVSRSRTAPHSRQTSLTQPNQLMLRSPSSPISPTPEYGALYGNSQARSIPRPATSEGESLQSKIAREEREETEDILSCIFGASGFPSTSSTKIHVKPYTAQARGSSRPLSPDGDSPISPRHFEPPKSFLSRSTTAENLPRAGSGVTEHQIARRQSSYVLVTKLFCVDLCEEELEEDHGRRGSEPGARTGKLRSVSLPSTTNTSNQLRTPVYAVAVILYLPLRSQWASRPMSAQASPMLGLTPQASFGSNEGRQQAELSDHGFDDRVDRLLDHMPVIGSMLSLLEGAGRVHIKSLLISLYVEVGTHARPRLQLESSALQSHKPTQELVEFLTRRLALALRIRPAISGQDRWAIWRSVARGVSHPSLAHDPGVLSSLLTAFLTGHTAWIDSHAPRDYRRQKRHQSRRRRDCRTVIVSVDKMMSRRIIFFLSSFLPSNRKATFSQQRPQAPLSTPPSTLLSGRTDPHLMNQRSKSFHLAKEATAAQGTDSEDSAGHPSPSHKRRPSDTISIRSLAMPIAPSGTRKSSITTTNTIMPDPQIAIPVFSDFGPDIAVGKNAADPRPDSSGSLAALSLQRTLSRSGSNDRSNSSVDSHIRNGWGSLRSGFWGSRRGSSTENSEVMTSSGEGLGISGMTQSKASNGSINKLSQMVEEVDFDARARGSAFSSPSKDAQTMQQPAKSIPQSSPPEMFPLSLSSDNMDGVVDVQLSSTANLSSSPPSLISSSVIPQFPNSPPLKRPPRPFDPTINVAGWLRAYHPDFTLQAVRPYDTLKAEIKHSMRCFLVLSTVNRSAPSGSSEWTTITTTHLVDLATNTLTILTLRRRMPESPHHVLNALQHYPANPSDETFVEQTISFTDPTSTEPIVAKALDQLIGHTSTSHPPSRMASRAPSRAPSPTRAATSAVERSSLASGGASMPRSTPRLLGDGGVAMGRQGSGGTVWRGGGSNEECRRVVHGALKKIVRDVVREVESEGDRRGEGKKQEPAQGRNIPGRSAHDDKPGGARLLRKVVREWVRDVRSHAVGDGRRRAGGPGR</sequence>
<dbReference type="Proteomes" id="UP001161017">
    <property type="component" value="Unassembled WGS sequence"/>
</dbReference>
<name>A0AA43TSM7_9LECA</name>
<feature type="region of interest" description="Disordered" evidence="1">
    <location>
        <begin position="716"/>
        <end position="735"/>
    </location>
</feature>
<dbReference type="PANTHER" id="PTHR21634:SF9">
    <property type="entry name" value="RE13835P"/>
    <property type="match status" value="1"/>
</dbReference>
<dbReference type="GO" id="GO:0042030">
    <property type="term" value="F:ATPase inhibitor activity"/>
    <property type="evidence" value="ECO:0007669"/>
    <property type="project" value="TreeGrafter"/>
</dbReference>
<evidence type="ECO:0000259" key="2">
    <source>
        <dbReference type="Pfam" id="PF14636"/>
    </source>
</evidence>
<dbReference type="Pfam" id="PF14636">
    <property type="entry name" value="FNIP_N"/>
    <property type="match status" value="1"/>
</dbReference>
<protein>
    <recommendedName>
        <fullName evidence="2">Folliculin-interacting protein N-terminal domain-containing protein</fullName>
    </recommendedName>
</protein>
<reference evidence="3" key="1">
    <citation type="journal article" date="2023" name="Genome Biol. Evol.">
        <title>First Whole Genome Sequence and Flow Cytometry Genome Size Data for the Lichen-Forming Fungus Ramalina farinacea (Ascomycota).</title>
        <authorList>
            <person name="Llewellyn T."/>
            <person name="Mian S."/>
            <person name="Hill R."/>
            <person name="Leitch I.J."/>
            <person name="Gaya E."/>
        </authorList>
    </citation>
    <scope>NUCLEOTIDE SEQUENCE</scope>
    <source>
        <strain evidence="3">LIQ254RAFAR</strain>
    </source>
</reference>
<feature type="region of interest" description="Disordered" evidence="1">
    <location>
        <begin position="1013"/>
        <end position="1083"/>
    </location>
</feature>
<dbReference type="GO" id="GO:0051087">
    <property type="term" value="F:protein-folding chaperone binding"/>
    <property type="evidence" value="ECO:0007669"/>
    <property type="project" value="TreeGrafter"/>
</dbReference>
<feature type="region of interest" description="Disordered" evidence="1">
    <location>
        <begin position="1106"/>
        <end position="1141"/>
    </location>
</feature>
<feature type="compositionally biased region" description="Low complexity" evidence="1">
    <location>
        <begin position="719"/>
        <end position="735"/>
    </location>
</feature>
<accession>A0AA43TSM7</accession>
<dbReference type="InterPro" id="IPR028084">
    <property type="entry name" value="FNIP_N_dom"/>
</dbReference>
<evidence type="ECO:0000313" key="4">
    <source>
        <dbReference type="Proteomes" id="UP001161017"/>
    </source>
</evidence>